<dbReference type="EMBL" id="JBHTIW010000001">
    <property type="protein sequence ID" value="MFD0918759.1"/>
    <property type="molecule type" value="Genomic_DNA"/>
</dbReference>
<gene>
    <name evidence="3" type="ORF">ACFQ16_03295</name>
</gene>
<proteinExistence type="predicted"/>
<comment type="caution">
    <text evidence="3">The sequence shown here is derived from an EMBL/GenBank/DDBJ whole genome shotgun (WGS) entry which is preliminary data.</text>
</comment>
<keyword evidence="1" id="KW-0472">Membrane</keyword>
<organism evidence="3 4">
    <name type="scientific">Saccharopolyspora rosea</name>
    <dbReference type="NCBI Taxonomy" id="524884"/>
    <lineage>
        <taxon>Bacteria</taxon>
        <taxon>Bacillati</taxon>
        <taxon>Actinomycetota</taxon>
        <taxon>Actinomycetes</taxon>
        <taxon>Pseudonocardiales</taxon>
        <taxon>Pseudonocardiaceae</taxon>
        <taxon>Saccharopolyspora</taxon>
    </lineage>
</organism>
<reference evidence="4" key="1">
    <citation type="journal article" date="2019" name="Int. J. Syst. Evol. Microbiol.">
        <title>The Global Catalogue of Microorganisms (GCM) 10K type strain sequencing project: providing services to taxonomists for standard genome sequencing and annotation.</title>
        <authorList>
            <consortium name="The Broad Institute Genomics Platform"/>
            <consortium name="The Broad Institute Genome Sequencing Center for Infectious Disease"/>
            <person name="Wu L."/>
            <person name="Ma J."/>
        </authorList>
    </citation>
    <scope>NUCLEOTIDE SEQUENCE [LARGE SCALE GENOMIC DNA]</scope>
    <source>
        <strain evidence="4">CCUG 56401</strain>
    </source>
</reference>
<keyword evidence="2" id="KW-0732">Signal</keyword>
<feature type="chain" id="PRO_5046361228" description="MYXO-CTERM domain-containing protein" evidence="2">
    <location>
        <begin position="26"/>
        <end position="86"/>
    </location>
</feature>
<accession>A0ABW3FJT2</accession>
<name>A0ABW3FJT2_9PSEU</name>
<sequence length="86" mass="8989">MGRTGRVLSGLLIGMFLVFAPPAAASAPAPATAVVAQPPAQDPGSEQQLTPRQRVAIGVTGIVLIAAVLGSRRARKKPVFFVKWKK</sequence>
<evidence type="ECO:0000313" key="4">
    <source>
        <dbReference type="Proteomes" id="UP001597018"/>
    </source>
</evidence>
<keyword evidence="4" id="KW-1185">Reference proteome</keyword>
<protein>
    <recommendedName>
        <fullName evidence="5">MYXO-CTERM domain-containing protein</fullName>
    </recommendedName>
</protein>
<evidence type="ECO:0008006" key="5">
    <source>
        <dbReference type="Google" id="ProtNLM"/>
    </source>
</evidence>
<dbReference type="RefSeq" id="WP_345600523.1">
    <property type="nucleotide sequence ID" value="NZ_BAABLT010000007.1"/>
</dbReference>
<feature type="transmembrane region" description="Helical" evidence="1">
    <location>
        <begin position="52"/>
        <end position="70"/>
    </location>
</feature>
<dbReference type="Proteomes" id="UP001597018">
    <property type="component" value="Unassembled WGS sequence"/>
</dbReference>
<keyword evidence="1" id="KW-0812">Transmembrane</keyword>
<evidence type="ECO:0000256" key="1">
    <source>
        <dbReference type="SAM" id="Phobius"/>
    </source>
</evidence>
<keyword evidence="1" id="KW-1133">Transmembrane helix</keyword>
<feature type="signal peptide" evidence="2">
    <location>
        <begin position="1"/>
        <end position="25"/>
    </location>
</feature>
<evidence type="ECO:0000313" key="3">
    <source>
        <dbReference type="EMBL" id="MFD0918759.1"/>
    </source>
</evidence>
<evidence type="ECO:0000256" key="2">
    <source>
        <dbReference type="SAM" id="SignalP"/>
    </source>
</evidence>